<dbReference type="InterPro" id="IPR007318">
    <property type="entry name" value="Phopholipid_MeTrfase"/>
</dbReference>
<keyword evidence="6 9" id="KW-0472">Membrane</keyword>
<evidence type="ECO:0000256" key="7">
    <source>
        <dbReference type="ARBA" id="ARBA00023209"/>
    </source>
</evidence>
<dbReference type="Gene3D" id="1.20.120.1630">
    <property type="match status" value="1"/>
</dbReference>
<dbReference type="InterPro" id="IPR052527">
    <property type="entry name" value="Metal_cation-efflux_comp"/>
</dbReference>
<keyword evidence="4 9" id="KW-1133">Transmembrane helix</keyword>
<gene>
    <name evidence="10" type="ORF">ASTO00021_LOCUS2216</name>
</gene>
<reference evidence="10" key="1">
    <citation type="submission" date="2021-01" db="EMBL/GenBank/DDBJ databases">
        <authorList>
            <person name="Corre E."/>
            <person name="Pelletier E."/>
            <person name="Niang G."/>
            <person name="Scheremetjew M."/>
            <person name="Finn R."/>
            <person name="Kale V."/>
            <person name="Holt S."/>
            <person name="Cochrane G."/>
            <person name="Meng A."/>
            <person name="Brown T."/>
            <person name="Cohen L."/>
        </authorList>
    </citation>
    <scope>NUCLEOTIDE SEQUENCE</scope>
    <source>
        <strain evidence="10">GSBS06</strain>
    </source>
</reference>
<keyword evidence="5" id="KW-0443">Lipid metabolism</keyword>
<evidence type="ECO:0000256" key="9">
    <source>
        <dbReference type="SAM" id="Phobius"/>
    </source>
</evidence>
<organism evidence="10">
    <name type="scientific">Aplanochytrium stocchinoi</name>
    <dbReference type="NCBI Taxonomy" id="215587"/>
    <lineage>
        <taxon>Eukaryota</taxon>
        <taxon>Sar</taxon>
        <taxon>Stramenopiles</taxon>
        <taxon>Bigyra</taxon>
        <taxon>Labyrinthulomycetes</taxon>
        <taxon>Thraustochytrida</taxon>
        <taxon>Thraustochytriidae</taxon>
        <taxon>Aplanochytrium</taxon>
    </lineage>
</organism>
<keyword evidence="7" id="KW-0594">Phospholipid biosynthesis</keyword>
<evidence type="ECO:0000256" key="5">
    <source>
        <dbReference type="ARBA" id="ARBA00023098"/>
    </source>
</evidence>
<dbReference type="PANTHER" id="PTHR43847">
    <property type="entry name" value="BLL3993 PROTEIN"/>
    <property type="match status" value="1"/>
</dbReference>
<dbReference type="Pfam" id="PF04191">
    <property type="entry name" value="PEMT"/>
    <property type="match status" value="1"/>
</dbReference>
<comment type="subcellular location">
    <subcellularLocation>
        <location evidence="1">Endomembrane system</location>
        <topology evidence="1">Multi-pass membrane protein</topology>
    </subcellularLocation>
</comment>
<evidence type="ECO:0000256" key="4">
    <source>
        <dbReference type="ARBA" id="ARBA00022989"/>
    </source>
</evidence>
<evidence type="ECO:0000256" key="6">
    <source>
        <dbReference type="ARBA" id="ARBA00023136"/>
    </source>
</evidence>
<evidence type="ECO:0000256" key="1">
    <source>
        <dbReference type="ARBA" id="ARBA00004127"/>
    </source>
</evidence>
<keyword evidence="2" id="KW-0444">Lipid biosynthesis</keyword>
<evidence type="ECO:0000256" key="3">
    <source>
        <dbReference type="ARBA" id="ARBA00022692"/>
    </source>
</evidence>
<evidence type="ECO:0000256" key="8">
    <source>
        <dbReference type="ARBA" id="ARBA00023264"/>
    </source>
</evidence>
<dbReference type="AlphaFoldDB" id="A0A7S3LI48"/>
<feature type="transmembrane region" description="Helical" evidence="9">
    <location>
        <begin position="38"/>
        <end position="58"/>
    </location>
</feature>
<feature type="transmembrane region" description="Helical" evidence="9">
    <location>
        <begin position="70"/>
        <end position="91"/>
    </location>
</feature>
<evidence type="ECO:0000256" key="2">
    <source>
        <dbReference type="ARBA" id="ARBA00022516"/>
    </source>
</evidence>
<dbReference type="PANTHER" id="PTHR43847:SF1">
    <property type="entry name" value="BLL3993 PROTEIN"/>
    <property type="match status" value="1"/>
</dbReference>
<protein>
    <recommendedName>
        <fullName evidence="11">Protein-S-isoprenylcysteine O-methyltransferase</fullName>
    </recommendedName>
</protein>
<name>A0A7S3LI48_9STRA</name>
<keyword evidence="8" id="KW-1208">Phospholipid metabolism</keyword>
<proteinExistence type="predicted"/>
<evidence type="ECO:0000313" key="10">
    <source>
        <dbReference type="EMBL" id="CAE0431880.1"/>
    </source>
</evidence>
<sequence>MGNNVSELINQNRRKMKDAGFGAPKDESSKVLIRPPTFAKACFGFGVLLTLGGSFTGIDLALTTDRNQSLALKLAGLALVAANLYLMLWSVEYFGKNNTPVCHGRKAQKLVKGGPFFYTRNPMYVGMVGLIGSVSLLANSWWFLIASSPLYLYLQYLVVPIEENHLFNSFENYEEYAKKTPRWIL</sequence>
<dbReference type="GO" id="GO:0012505">
    <property type="term" value="C:endomembrane system"/>
    <property type="evidence" value="ECO:0007669"/>
    <property type="project" value="UniProtKB-SubCell"/>
</dbReference>
<evidence type="ECO:0008006" key="11">
    <source>
        <dbReference type="Google" id="ProtNLM"/>
    </source>
</evidence>
<feature type="transmembrane region" description="Helical" evidence="9">
    <location>
        <begin position="123"/>
        <end position="145"/>
    </location>
</feature>
<accession>A0A7S3LI48</accession>
<dbReference type="EMBL" id="HBIN01003238">
    <property type="protein sequence ID" value="CAE0431880.1"/>
    <property type="molecule type" value="Transcribed_RNA"/>
</dbReference>
<dbReference type="UniPathway" id="UPA00753"/>
<dbReference type="GO" id="GO:0006656">
    <property type="term" value="P:phosphatidylcholine biosynthetic process"/>
    <property type="evidence" value="ECO:0007669"/>
    <property type="project" value="UniProtKB-UniPathway"/>
</dbReference>
<keyword evidence="3 9" id="KW-0812">Transmembrane</keyword>